<dbReference type="AlphaFoldDB" id="A0A080VNJ8"/>
<dbReference type="Proteomes" id="UP000644192">
    <property type="component" value="Unassembled WGS sequence"/>
</dbReference>
<reference evidence="5 10" key="6">
    <citation type="submission" date="2018-07" db="EMBL/GenBank/DDBJ databases">
        <title>Mechanisms of high-level aminoglycoside resistance among Gram-negative pathogens in Brazil.</title>
        <authorList>
            <person name="Ballaben A.S."/>
            <person name="Darini A.L.C."/>
            <person name="Doi Y."/>
        </authorList>
    </citation>
    <scope>NUCLEOTIDE SEQUENCE [LARGE SCALE GENOMIC DNA]</scope>
    <source>
        <strain evidence="5 10">B2-305</strain>
    </source>
</reference>
<dbReference type="EMBL" id="QORE01000976">
    <property type="protein sequence ID" value="RCI72375.1"/>
    <property type="molecule type" value="Genomic_DNA"/>
</dbReference>
<name>A0A080VNJ8_PSEAI</name>
<proteinExistence type="predicted"/>
<evidence type="ECO:0000313" key="4">
    <source>
        <dbReference type="EMBL" id="OTI65305.1"/>
    </source>
</evidence>
<dbReference type="EMBL" id="CVVU01000203">
    <property type="protein sequence ID" value="CRP02899.1"/>
    <property type="molecule type" value="Genomic_DNA"/>
</dbReference>
<dbReference type="Proteomes" id="UP000045039">
    <property type="component" value="Unassembled WGS sequence"/>
</dbReference>
<dbReference type="PATRIC" id="fig|287.1484.peg.5683"/>
<reference evidence="2" key="2">
    <citation type="submission" date="2015-06" db="EMBL/GenBank/DDBJ databases">
        <authorList>
            <person name="Radhakrishnan R."/>
            <person name="Underwood A."/>
            <person name="Al-Shahib A."/>
        </authorList>
    </citation>
    <scope>NUCLEOTIDE SEQUENCE</scope>
    <source>
        <strain evidence="2">P19_London_7_VIM_2_05_10</strain>
    </source>
</reference>
<sequence length="56" mass="6014">MSKLQHIGLFLFVLLSAGLALGYRVDCPDGSHVETYLLRGLGARLLGNDLCEQAAP</sequence>
<dbReference type="EMBL" id="WXZT01000006">
    <property type="protein sequence ID" value="MZZ13064.1"/>
    <property type="molecule type" value="Genomic_DNA"/>
</dbReference>
<evidence type="ECO:0000313" key="2">
    <source>
        <dbReference type="EMBL" id="CRP02899.1"/>
    </source>
</evidence>
<reference evidence="1" key="3">
    <citation type="submission" date="2015-08" db="EMBL/GenBank/DDBJ databases">
        <title>Pseudomonas aeruginosa strain CCBH4851 chromosome region.</title>
        <authorList>
            <person name="Silveira M.C."/>
            <person name="Carvalho-Assef A.P.D."/>
            <person name="Albano R.M."/>
        </authorList>
    </citation>
    <scope>NUCLEOTIDE SEQUENCE</scope>
    <source>
        <strain evidence="1">CCBH4851</strain>
    </source>
</reference>
<accession>A0A1S1C0P2</accession>
<evidence type="ECO:0000313" key="3">
    <source>
        <dbReference type="EMBL" id="MZZ13064.1"/>
    </source>
</evidence>
<evidence type="ECO:0000313" key="7">
    <source>
        <dbReference type="EMBL" id="RPM23149.1"/>
    </source>
</evidence>
<reference evidence="7 12" key="5">
    <citation type="submission" date="2017-08" db="EMBL/GenBank/DDBJ databases">
        <authorList>
            <person name="Feschi L."/>
            <person name="Jeukens J."/>
            <person name="Emond-Rheault J.-G."/>
            <person name="Kukavica-Ibrulj I."/>
            <person name="Boyle B."/>
            <person name="Levesque R.C."/>
        </authorList>
    </citation>
    <scope>NUCLEOTIDE SEQUENCE [LARGE SCALE GENOMIC DNA]</scope>
    <source>
        <strain evidence="7 12">PA-W36</strain>
    </source>
</reference>
<evidence type="ECO:0000313" key="1">
    <source>
        <dbReference type="EMBL" id="ALI59357.1"/>
    </source>
</evidence>
<evidence type="ECO:0000313" key="8">
    <source>
        <dbReference type="Proteomes" id="UP000045039"/>
    </source>
</evidence>
<evidence type="ECO:0000313" key="12">
    <source>
        <dbReference type="Proteomes" id="UP000284767"/>
    </source>
</evidence>
<protein>
    <submittedName>
        <fullName evidence="6">Uncharacterized protein</fullName>
    </submittedName>
</protein>
<evidence type="ECO:0000313" key="9">
    <source>
        <dbReference type="Proteomes" id="UP000194857"/>
    </source>
</evidence>
<dbReference type="EMBL" id="RBSQ01000674">
    <property type="protein sequence ID" value="RMS54178.1"/>
    <property type="molecule type" value="Genomic_DNA"/>
</dbReference>
<gene>
    <name evidence="6" type="ORF">ALP65_03818</name>
    <name evidence="4" type="ORF">CAZ10_05950</name>
    <name evidence="1" type="ORF">CCBH4851_00658</name>
    <name evidence="5" type="ORF">DT376_24095</name>
    <name evidence="3" type="ORF">GUL26_12480</name>
    <name evidence="7" type="ORF">IPC1295_01195</name>
    <name evidence="2" type="ORF">PAERUG_P19_London_7_VIM_2_05_10_03199</name>
</gene>
<dbReference type="EMBL" id="KT454971">
    <property type="protein sequence ID" value="ALI59357.1"/>
    <property type="molecule type" value="Genomic_DNA"/>
</dbReference>
<reference evidence="8" key="1">
    <citation type="submission" date="2015-06" db="EMBL/GenBank/DDBJ databases">
        <authorList>
            <person name="Radhakrishnan Rajesh"/>
            <person name="Underwood Anthony"/>
            <person name="Al-Shahib Ali"/>
        </authorList>
    </citation>
    <scope>NUCLEOTIDE SEQUENCE [LARGE SCALE GENOMIC DNA]</scope>
    <source>
        <strain evidence="8">P19_London_7_VIM_2_05_10</strain>
    </source>
</reference>
<dbReference type="EMBL" id="NSNE01000001">
    <property type="protein sequence ID" value="RPM23149.1"/>
    <property type="molecule type" value="Genomic_DNA"/>
</dbReference>
<reference evidence="4 9" key="4">
    <citation type="submission" date="2017-05" db="EMBL/GenBank/DDBJ databases">
        <authorList>
            <person name="Song R."/>
            <person name="Chenine A.L."/>
            <person name="Ruprecht R.M."/>
        </authorList>
    </citation>
    <scope>NUCLEOTIDE SEQUENCE [LARGE SCALE GENOMIC DNA]</scope>
    <source>
        <strain evidence="4 9">S567_C10_BS</strain>
    </source>
</reference>
<evidence type="ECO:0000313" key="11">
    <source>
        <dbReference type="Proteomes" id="UP000270834"/>
    </source>
</evidence>
<accession>A0A080VNJ8</accession>
<evidence type="ECO:0000313" key="5">
    <source>
        <dbReference type="EMBL" id="RCI72375.1"/>
    </source>
</evidence>
<dbReference type="Proteomes" id="UP000270834">
    <property type="component" value="Unassembled WGS sequence"/>
</dbReference>
<dbReference type="RefSeq" id="WP_003099153.1">
    <property type="nucleotide sequence ID" value="NZ_AP014651.1"/>
</dbReference>
<dbReference type="Proteomes" id="UP000253594">
    <property type="component" value="Unassembled WGS sequence"/>
</dbReference>
<dbReference type="Proteomes" id="UP000284767">
    <property type="component" value="Unassembled WGS sequence"/>
</dbReference>
<dbReference type="EMBL" id="NFFZ01000002">
    <property type="protein sequence ID" value="OTI65305.1"/>
    <property type="molecule type" value="Genomic_DNA"/>
</dbReference>
<organism evidence="6 11">
    <name type="scientific">Pseudomonas aeruginosa</name>
    <dbReference type="NCBI Taxonomy" id="287"/>
    <lineage>
        <taxon>Bacteria</taxon>
        <taxon>Pseudomonadati</taxon>
        <taxon>Pseudomonadota</taxon>
        <taxon>Gammaproteobacteria</taxon>
        <taxon>Pseudomonadales</taxon>
        <taxon>Pseudomonadaceae</taxon>
        <taxon>Pseudomonas</taxon>
    </lineage>
</organism>
<reference evidence="7 12" key="8">
    <citation type="submission" date="2019-01" db="EMBL/GenBank/DDBJ databases">
        <title>The Pseudomonas aeruginosa pan-genome provides new insights on its population structure, horizontal gene transfer and pathogenicity.</title>
        <authorList>
            <person name="Freschi L."/>
            <person name="Vincent A.T."/>
            <person name="Jeukens J."/>
            <person name="Emond-Rheault J.-G."/>
            <person name="Kukavica-Ibrulj I."/>
            <person name="Dupont M.-J."/>
            <person name="Charette S.J."/>
            <person name="Boyle B."/>
            <person name="Levesque R.C."/>
        </authorList>
    </citation>
    <scope>NUCLEOTIDE SEQUENCE [LARGE SCALE GENOMIC DNA]</scope>
    <source>
        <strain evidence="7 12">PA-W36</strain>
    </source>
</reference>
<evidence type="ECO:0000313" key="10">
    <source>
        <dbReference type="Proteomes" id="UP000253594"/>
    </source>
</evidence>
<reference evidence="3" key="9">
    <citation type="submission" date="2020-01" db="EMBL/GenBank/DDBJ databases">
        <title>Bacteria Cultured from War Wounds Associated with the Conflict in Eastern Ukraine.</title>
        <authorList>
            <person name="Snesrud E."/>
            <person name="Galac M.R."/>
            <person name="Mc Gann P."/>
            <person name="Valentine K."/>
            <person name="Viacheslav K."/>
        </authorList>
    </citation>
    <scope>NUCLEOTIDE SEQUENCE</scope>
    <source>
        <strain evidence="3">VNMU148</strain>
    </source>
</reference>
<dbReference type="eggNOG" id="ENOG5032AQI">
    <property type="taxonomic scope" value="Bacteria"/>
</dbReference>
<evidence type="ECO:0000313" key="6">
    <source>
        <dbReference type="EMBL" id="RMS54178.1"/>
    </source>
</evidence>
<reference evidence="6 11" key="7">
    <citation type="submission" date="2018-08" db="EMBL/GenBank/DDBJ databases">
        <title>Recombination of ecologically and evolutionarily significant loci maintains genetic cohesion in the Pseudomonas syringae species complex.</title>
        <authorList>
            <person name="Dillon M."/>
            <person name="Thakur S."/>
            <person name="Almeida R.N.D."/>
            <person name="Weir B.S."/>
            <person name="Guttman D.S."/>
        </authorList>
    </citation>
    <scope>NUCLEOTIDE SEQUENCE [LARGE SCALE GENOMIC DNA]</scope>
    <source>
        <strain evidence="6 11">ICMP 7846</strain>
    </source>
</reference>
<dbReference type="Proteomes" id="UP000194857">
    <property type="component" value="Unassembled WGS sequence"/>
</dbReference>